<comment type="caution">
    <text evidence="1">The sequence shown here is derived from an EMBL/GenBank/DDBJ whole genome shotgun (WGS) entry which is preliminary data.</text>
</comment>
<dbReference type="Proteomes" id="UP001163835">
    <property type="component" value="Unassembled WGS sequence"/>
</dbReference>
<organism evidence="1 2">
    <name type="scientific">Lentinula aff. lateritia</name>
    <dbReference type="NCBI Taxonomy" id="2804960"/>
    <lineage>
        <taxon>Eukaryota</taxon>
        <taxon>Fungi</taxon>
        <taxon>Dikarya</taxon>
        <taxon>Basidiomycota</taxon>
        <taxon>Agaricomycotina</taxon>
        <taxon>Agaricomycetes</taxon>
        <taxon>Agaricomycetidae</taxon>
        <taxon>Agaricales</taxon>
        <taxon>Marasmiineae</taxon>
        <taxon>Omphalotaceae</taxon>
        <taxon>Lentinula</taxon>
    </lineage>
</organism>
<sequence length="202" mass="23190">MFSRTTASHFFTLFCLWVNVLSINASPLPYENRRSPPVQFGPSLPPPRLIRDLQILTFYIDQPREHSTLLIGTTGVHALTEDGHVSLTSILTPQKMPEEFTAANLTGLEETGHRVTSLGTASFRDAAEEQEAIDQILEVKLPQYAQGGNCRDFIRLALKILIRKKNVIREEVFPRFEKFYEERMPVIQKHHDEKKRTRHVPL</sequence>
<name>A0ACC1TP47_9AGAR</name>
<proteinExistence type="predicted"/>
<protein>
    <submittedName>
        <fullName evidence="1">Uncharacterized protein</fullName>
    </submittedName>
</protein>
<accession>A0ACC1TP47</accession>
<dbReference type="EMBL" id="MU795425">
    <property type="protein sequence ID" value="KAJ3806443.1"/>
    <property type="molecule type" value="Genomic_DNA"/>
</dbReference>
<gene>
    <name evidence="1" type="ORF">F5876DRAFT_80690</name>
</gene>
<evidence type="ECO:0000313" key="1">
    <source>
        <dbReference type="EMBL" id="KAJ3806443.1"/>
    </source>
</evidence>
<keyword evidence="2" id="KW-1185">Reference proteome</keyword>
<reference evidence="1" key="1">
    <citation type="submission" date="2022-09" db="EMBL/GenBank/DDBJ databases">
        <title>A Global Phylogenomic Analysis of the Shiitake Genus Lentinula.</title>
        <authorList>
            <consortium name="DOE Joint Genome Institute"/>
            <person name="Sierra-Patev S."/>
            <person name="Min B."/>
            <person name="Naranjo-Ortiz M."/>
            <person name="Looney B."/>
            <person name="Konkel Z."/>
            <person name="Slot J.C."/>
            <person name="Sakamoto Y."/>
            <person name="Steenwyk J.L."/>
            <person name="Rokas A."/>
            <person name="Carro J."/>
            <person name="Camarero S."/>
            <person name="Ferreira P."/>
            <person name="Molpeceres G."/>
            <person name="Ruiz-Duenas F.J."/>
            <person name="Serrano A."/>
            <person name="Henrissat B."/>
            <person name="Drula E."/>
            <person name="Hughes K.W."/>
            <person name="Mata J.L."/>
            <person name="Ishikawa N.K."/>
            <person name="Vargas-Isla R."/>
            <person name="Ushijima S."/>
            <person name="Smith C.A."/>
            <person name="Ahrendt S."/>
            <person name="Andreopoulos W."/>
            <person name="He G."/>
            <person name="Labutti K."/>
            <person name="Lipzen A."/>
            <person name="Ng V."/>
            <person name="Riley R."/>
            <person name="Sandor L."/>
            <person name="Barry K."/>
            <person name="Martinez A.T."/>
            <person name="Xiao Y."/>
            <person name="Gibbons J.G."/>
            <person name="Terashima K."/>
            <person name="Grigoriev I.V."/>
            <person name="Hibbett D.S."/>
        </authorList>
    </citation>
    <scope>NUCLEOTIDE SEQUENCE</scope>
    <source>
        <strain evidence="1">TMI1499</strain>
    </source>
</reference>
<evidence type="ECO:0000313" key="2">
    <source>
        <dbReference type="Proteomes" id="UP001163835"/>
    </source>
</evidence>